<dbReference type="Gene3D" id="3.90.550.10">
    <property type="entry name" value="Spore Coat Polysaccharide Biosynthesis Protein SpsA, Chain A"/>
    <property type="match status" value="1"/>
</dbReference>
<evidence type="ECO:0000256" key="2">
    <source>
        <dbReference type="ARBA" id="ARBA00022679"/>
    </source>
</evidence>
<feature type="domain" description="Glycosyltransferase 2-like" evidence="4">
    <location>
        <begin position="20"/>
        <end position="185"/>
    </location>
</feature>
<keyword evidence="1" id="KW-0328">Glycosyltransferase</keyword>
<comment type="caution">
    <text evidence="5">The sequence shown here is derived from an EMBL/GenBank/DDBJ whole genome shotgun (WGS) entry which is preliminary data.</text>
</comment>
<evidence type="ECO:0000259" key="4">
    <source>
        <dbReference type="Pfam" id="PF00535"/>
    </source>
</evidence>
<name>A0A4Y8V870_9BACT</name>
<dbReference type="InterPro" id="IPR001173">
    <property type="entry name" value="Glyco_trans_2-like"/>
</dbReference>
<evidence type="ECO:0000256" key="1">
    <source>
        <dbReference type="ARBA" id="ARBA00022676"/>
    </source>
</evidence>
<dbReference type="PANTHER" id="PTHR22916:SF51">
    <property type="entry name" value="GLYCOSYLTRANSFERASE EPSH-RELATED"/>
    <property type="match status" value="1"/>
</dbReference>
<feature type="transmembrane region" description="Helical" evidence="3">
    <location>
        <begin position="5"/>
        <end position="26"/>
    </location>
</feature>
<dbReference type="Pfam" id="PF00535">
    <property type="entry name" value="Glycos_transf_2"/>
    <property type="match status" value="1"/>
</dbReference>
<keyword evidence="3" id="KW-0812">Transmembrane</keyword>
<dbReference type="OrthoDB" id="9815829at2"/>
<evidence type="ECO:0000256" key="3">
    <source>
        <dbReference type="SAM" id="Phobius"/>
    </source>
</evidence>
<dbReference type="GeneID" id="302996458"/>
<accession>A0A4Y8V870</accession>
<keyword evidence="6" id="KW-1185">Reference proteome</keyword>
<reference evidence="5 6" key="1">
    <citation type="submission" date="2019-02" db="EMBL/GenBank/DDBJ databases">
        <title>Draft Genome Sequence of the Prevotella sp. BCRC 81118, Isolated from Human Feces.</title>
        <authorList>
            <person name="Huang C.-H."/>
        </authorList>
    </citation>
    <scope>NUCLEOTIDE SEQUENCE [LARGE SCALE GENOMIC DNA]</scope>
    <source>
        <strain evidence="5 6">BCRC 81118</strain>
    </source>
</reference>
<dbReference type="Proteomes" id="UP000297872">
    <property type="component" value="Unassembled WGS sequence"/>
</dbReference>
<dbReference type="GO" id="GO:0016758">
    <property type="term" value="F:hexosyltransferase activity"/>
    <property type="evidence" value="ECO:0007669"/>
    <property type="project" value="UniProtKB-ARBA"/>
</dbReference>
<dbReference type="EMBL" id="SGVY01000053">
    <property type="protein sequence ID" value="TFH76217.1"/>
    <property type="molecule type" value="Genomic_DNA"/>
</dbReference>
<organism evidence="5 6">
    <name type="scientific">Segatella hominis</name>
    <dbReference type="NCBI Taxonomy" id="2518605"/>
    <lineage>
        <taxon>Bacteria</taxon>
        <taxon>Pseudomonadati</taxon>
        <taxon>Bacteroidota</taxon>
        <taxon>Bacteroidia</taxon>
        <taxon>Bacteroidales</taxon>
        <taxon>Prevotellaceae</taxon>
        <taxon>Segatella</taxon>
    </lineage>
</organism>
<dbReference type="RefSeq" id="WP_134844334.1">
    <property type="nucleotide sequence ID" value="NZ_SGVY01000053.1"/>
</dbReference>
<dbReference type="AlphaFoldDB" id="A0A4Y8V870"/>
<gene>
    <name evidence="5" type="ORF">EXN75_14405</name>
</gene>
<proteinExistence type="predicted"/>
<dbReference type="SUPFAM" id="SSF53448">
    <property type="entry name" value="Nucleotide-diphospho-sugar transferases"/>
    <property type="match status" value="1"/>
</dbReference>
<sequence>MKKNIYISIIICIFASMKLSIIIPVYKTQDTLDRCLQSVLLQSFTDYEIILVDDESPDDCPKLCDEYTQKDEKIQVFHKKNGGLSDARNFGIRQAKGEYITFIDSDDAIAPNTLQHIMDELTAYPQVDILEYPILERVGNKHKEHLLTFAPKVYQNPIDYWLAERTYLHTYACNKVFKRNLFEKVLFPQGKTFEDVLTIPKLIGIVPFHNNEYVKPVIRITDKGQYLYYWNSNSITAKAKSYDFQCLYEGHNRTLLYVFEKIADNKDLIIKYQYPIQEFMVQILNMLLYIYELSGKYEDNPPVIHYVEKLGKVVKIKDLKLRLLNLLGYHNLCRLNRIIHRIYRHR</sequence>
<keyword evidence="3" id="KW-0472">Membrane</keyword>
<dbReference type="InterPro" id="IPR029044">
    <property type="entry name" value="Nucleotide-diphossugar_trans"/>
</dbReference>
<keyword evidence="3" id="KW-1133">Transmembrane helix</keyword>
<evidence type="ECO:0000313" key="6">
    <source>
        <dbReference type="Proteomes" id="UP000297872"/>
    </source>
</evidence>
<keyword evidence="2 5" id="KW-0808">Transferase</keyword>
<protein>
    <submittedName>
        <fullName evidence="5">Glycosyltransferase family 2 protein</fullName>
    </submittedName>
</protein>
<dbReference type="PANTHER" id="PTHR22916">
    <property type="entry name" value="GLYCOSYLTRANSFERASE"/>
    <property type="match status" value="1"/>
</dbReference>
<evidence type="ECO:0000313" key="5">
    <source>
        <dbReference type="EMBL" id="TFH76217.1"/>
    </source>
</evidence>